<evidence type="ECO:0000313" key="2">
    <source>
        <dbReference type="EMBL" id="QIZ31214.1"/>
    </source>
</evidence>
<sequence length="44" mass="4847">MASKQKTTQQQLGMWIPVSILVAGIIVSIVAISRNGRNGYFKLK</sequence>
<proteinExistence type="predicted"/>
<organism evidence="2">
    <name type="scientific">Ostreococcus mediterraneus virus 2</name>
    <dbReference type="NCBI Taxonomy" id="2726183"/>
    <lineage>
        <taxon>Viruses</taxon>
        <taxon>Varidnaviria</taxon>
        <taxon>Bamfordvirae</taxon>
        <taxon>Nucleocytoviricota</taxon>
        <taxon>Megaviricetes</taxon>
        <taxon>Algavirales</taxon>
        <taxon>Phycodnaviridae</taxon>
        <taxon>Prasinovirus</taxon>
    </lineage>
</organism>
<feature type="transmembrane region" description="Helical" evidence="1">
    <location>
        <begin position="12"/>
        <end position="32"/>
    </location>
</feature>
<keyword evidence="1" id="KW-1133">Transmembrane helix</keyword>
<name>A0A6H1QU35_9PHYC</name>
<evidence type="ECO:0000256" key="1">
    <source>
        <dbReference type="SAM" id="Phobius"/>
    </source>
</evidence>
<dbReference type="EMBL" id="MN688676">
    <property type="protein sequence ID" value="QIZ31214.1"/>
    <property type="molecule type" value="Genomic_DNA"/>
</dbReference>
<reference evidence="2" key="1">
    <citation type="journal article" date="2020" name="Sci. Adv.">
        <title>Virus-host coexistence in phytoplankton through the genomic lens.</title>
        <authorList>
            <person name="Yau S."/>
            <person name="Krasovec M."/>
            <person name="Benites L.F."/>
            <person name="Rombauts S."/>
            <person name="Groussin M."/>
            <person name="Vancaester E."/>
            <person name="Aury J.M."/>
            <person name="Derelle E."/>
            <person name="Desdevises Y."/>
            <person name="Escande M.L."/>
            <person name="Grimsley N."/>
            <person name="Guy J."/>
            <person name="Moreau H."/>
            <person name="Sanchez-Brosseau S."/>
            <person name="van de Peer Y."/>
            <person name="Vandepoele K."/>
            <person name="Gourbiere S."/>
            <person name="Piganeau G."/>
        </authorList>
    </citation>
    <scope>NUCLEOTIDE SEQUENCE</scope>
    <source>
        <strain evidence="2">OmV2</strain>
    </source>
</reference>
<accession>A0A6H1QU35</accession>
<keyword evidence="1" id="KW-0812">Transmembrane</keyword>
<protein>
    <submittedName>
        <fullName evidence="2">Uncharacterized protein</fullName>
    </submittedName>
</protein>
<keyword evidence="1" id="KW-0472">Membrane</keyword>
<gene>
    <name evidence="2" type="ORF">orf00234</name>
</gene>